<proteinExistence type="predicted"/>
<sequence length="144" mass="16110">MAGRGNLSALALINDIKQHELDMIGVELSALRAQQDDFARQRQALSDSAARESAESTSDMRVYLHAYLSSVDRQRQGLLVESDKLSAQIEVLEEKLFDTFRESKTTRTVLARAQANVDLEAQRAEYAELDDVSRAMSFQKGALF</sequence>
<protein>
    <recommendedName>
        <fullName evidence="3">Flagellar FliJ protein</fullName>
    </recommendedName>
</protein>
<evidence type="ECO:0008006" key="3">
    <source>
        <dbReference type="Google" id="ProtNLM"/>
    </source>
</evidence>
<evidence type="ECO:0000256" key="1">
    <source>
        <dbReference type="SAM" id="Coils"/>
    </source>
</evidence>
<dbReference type="AlphaFoldDB" id="A0A0F9MY66"/>
<feature type="coiled-coil region" evidence="1">
    <location>
        <begin position="75"/>
        <end position="132"/>
    </location>
</feature>
<dbReference type="EMBL" id="LAZR01004227">
    <property type="protein sequence ID" value="KKN10629.1"/>
    <property type="molecule type" value="Genomic_DNA"/>
</dbReference>
<accession>A0A0F9MY66</accession>
<reference evidence="2" key="1">
    <citation type="journal article" date="2015" name="Nature">
        <title>Complex archaea that bridge the gap between prokaryotes and eukaryotes.</title>
        <authorList>
            <person name="Spang A."/>
            <person name="Saw J.H."/>
            <person name="Jorgensen S.L."/>
            <person name="Zaremba-Niedzwiedzka K."/>
            <person name="Martijn J."/>
            <person name="Lind A.E."/>
            <person name="van Eijk R."/>
            <person name="Schleper C."/>
            <person name="Guy L."/>
            <person name="Ettema T.J."/>
        </authorList>
    </citation>
    <scope>NUCLEOTIDE SEQUENCE</scope>
</reference>
<comment type="caution">
    <text evidence="2">The sequence shown here is derived from an EMBL/GenBank/DDBJ whole genome shotgun (WGS) entry which is preliminary data.</text>
</comment>
<keyword evidence="1" id="KW-0175">Coiled coil</keyword>
<gene>
    <name evidence="2" type="ORF">LCGC14_1034680</name>
</gene>
<name>A0A0F9MY66_9ZZZZ</name>
<organism evidence="2">
    <name type="scientific">marine sediment metagenome</name>
    <dbReference type="NCBI Taxonomy" id="412755"/>
    <lineage>
        <taxon>unclassified sequences</taxon>
        <taxon>metagenomes</taxon>
        <taxon>ecological metagenomes</taxon>
    </lineage>
</organism>
<evidence type="ECO:0000313" key="2">
    <source>
        <dbReference type="EMBL" id="KKN10629.1"/>
    </source>
</evidence>